<dbReference type="PANTHER" id="PTHR47662">
    <property type="entry name" value="RING-TYPE DOMAIN-CONTAINING PROTEIN"/>
    <property type="match status" value="1"/>
</dbReference>
<dbReference type="InterPro" id="IPR001841">
    <property type="entry name" value="Znf_RING"/>
</dbReference>
<dbReference type="EMBL" id="OZ034821">
    <property type="protein sequence ID" value="CAL1408958.1"/>
    <property type="molecule type" value="Genomic_DNA"/>
</dbReference>
<evidence type="ECO:0000313" key="3">
    <source>
        <dbReference type="EMBL" id="CAL1408958.1"/>
    </source>
</evidence>
<dbReference type="PANTHER" id="PTHR47662:SF1">
    <property type="entry name" value="RING-TYPE DOMAIN-CONTAINING PROTEIN"/>
    <property type="match status" value="1"/>
</dbReference>
<accession>A0AAV2GGI9</accession>
<organism evidence="3 4">
    <name type="scientific">Linum trigynum</name>
    <dbReference type="NCBI Taxonomy" id="586398"/>
    <lineage>
        <taxon>Eukaryota</taxon>
        <taxon>Viridiplantae</taxon>
        <taxon>Streptophyta</taxon>
        <taxon>Embryophyta</taxon>
        <taxon>Tracheophyta</taxon>
        <taxon>Spermatophyta</taxon>
        <taxon>Magnoliopsida</taxon>
        <taxon>eudicotyledons</taxon>
        <taxon>Gunneridae</taxon>
        <taxon>Pentapetalae</taxon>
        <taxon>rosids</taxon>
        <taxon>fabids</taxon>
        <taxon>Malpighiales</taxon>
        <taxon>Linaceae</taxon>
        <taxon>Linum</taxon>
    </lineage>
</organism>
<dbReference type="SUPFAM" id="SSF57850">
    <property type="entry name" value="RING/U-box"/>
    <property type="match status" value="1"/>
</dbReference>
<keyword evidence="1" id="KW-0863">Zinc-finger</keyword>
<dbReference type="PROSITE" id="PS50089">
    <property type="entry name" value="ZF_RING_2"/>
    <property type="match status" value="1"/>
</dbReference>
<dbReference type="Gene3D" id="3.30.40.10">
    <property type="entry name" value="Zinc/RING finger domain, C3HC4 (zinc finger)"/>
    <property type="match status" value="1"/>
</dbReference>
<sequence>MAAMPIVFSELYLVAKFFLNLLLLKLTTVLRSRSSTTTTTSGFPSSASTDDDDRRRLIDEKYPHYHYHAPPPPGEDCAVCLCELEKGDAVRELGCRHTFHKDCVDTWLALEARKKRAKGSSSAAMMTCPLCRTGVLQTEDLNLGRRRVGTSFLGGGGDEYDDDSLEWGQQQFALLLSSLRGDHRQIIN</sequence>
<evidence type="ECO:0000256" key="1">
    <source>
        <dbReference type="PROSITE-ProRule" id="PRU00175"/>
    </source>
</evidence>
<keyword evidence="1" id="KW-0862">Zinc</keyword>
<dbReference type="Pfam" id="PF13639">
    <property type="entry name" value="zf-RING_2"/>
    <property type="match status" value="1"/>
</dbReference>
<name>A0AAV2GGI9_9ROSI</name>
<gene>
    <name evidence="3" type="ORF">LTRI10_LOCUS48509</name>
</gene>
<dbReference type="InterPro" id="IPR013083">
    <property type="entry name" value="Znf_RING/FYVE/PHD"/>
</dbReference>
<evidence type="ECO:0000313" key="4">
    <source>
        <dbReference type="Proteomes" id="UP001497516"/>
    </source>
</evidence>
<reference evidence="3 4" key="1">
    <citation type="submission" date="2024-04" db="EMBL/GenBank/DDBJ databases">
        <authorList>
            <person name="Fracassetti M."/>
        </authorList>
    </citation>
    <scope>NUCLEOTIDE SEQUENCE [LARGE SCALE GENOMIC DNA]</scope>
</reference>
<protein>
    <recommendedName>
        <fullName evidence="2">RING-type domain-containing protein</fullName>
    </recommendedName>
</protein>
<dbReference type="AlphaFoldDB" id="A0AAV2GGI9"/>
<proteinExistence type="predicted"/>
<dbReference type="Proteomes" id="UP001497516">
    <property type="component" value="Chromosome 8"/>
</dbReference>
<dbReference type="GO" id="GO:0008270">
    <property type="term" value="F:zinc ion binding"/>
    <property type="evidence" value="ECO:0007669"/>
    <property type="project" value="UniProtKB-KW"/>
</dbReference>
<evidence type="ECO:0000259" key="2">
    <source>
        <dbReference type="PROSITE" id="PS50089"/>
    </source>
</evidence>
<feature type="domain" description="RING-type" evidence="2">
    <location>
        <begin position="77"/>
        <end position="132"/>
    </location>
</feature>
<keyword evidence="4" id="KW-1185">Reference proteome</keyword>
<dbReference type="SMART" id="SM00184">
    <property type="entry name" value="RING"/>
    <property type="match status" value="1"/>
</dbReference>
<keyword evidence="1" id="KW-0479">Metal-binding</keyword>